<accession>A0A2W7Q5Z0</accession>
<dbReference type="InterPro" id="IPR000399">
    <property type="entry name" value="TPP-bd_CS"/>
</dbReference>
<dbReference type="Pfam" id="PF00205">
    <property type="entry name" value="TPP_enzyme_M"/>
    <property type="match status" value="1"/>
</dbReference>
<dbReference type="GO" id="GO:0009097">
    <property type="term" value="P:isoleucine biosynthetic process"/>
    <property type="evidence" value="ECO:0007669"/>
    <property type="project" value="TreeGrafter"/>
</dbReference>
<dbReference type="Proteomes" id="UP000248916">
    <property type="component" value="Unassembled WGS sequence"/>
</dbReference>
<evidence type="ECO:0000256" key="6">
    <source>
        <dbReference type="ARBA" id="ARBA00023052"/>
    </source>
</evidence>
<sequence>MDDRVEIDDRSRAGNRTGAQVMAAALARHGVTEIFGQSLPSALILAAPDHGIRQIGYRTENGGAAMADAYARISSRVPVVTAQNGPAATLLVPGLAEALKASIPVVAIVQDVHRKFTDKNAFQELDHFALFAGVSKWIRRVADVGRIDDYVDMAFTAAASGRGGPAVLMVPVDLLDERPDVAQGPRRARSLGTFPADRSVADPACVEEAARRLATAERPVIIAGGGVHSSGASAALGAVQELGFPVATTVMGKGAVAETHPLSLGVAGYFMAPGGRASHQRELITGADVVLLVGNRTNQNGTDSWQLYPEGADYIHIDIDGAEIGRNYEALRLLGDARLTLEALAEALGKVDLSGIEARRSDLEARIAKGREAHLADLDRLVDWEASPCRPERLMRDLDAVLPEDAIAVADASYSSIWIANGLTARKAGQRFLTPRGLAGLGWGLPFALGAKAARPDATVVCVTGDGGFGHVWGELETSRRMGLPVVLVVLNNQILGYQKHAELSLFGAHTDVVHFAPVDHAAIARAVGCEGIRIERPEEFRPALEKAIASGKTVVIDVLTDERAHPPITSFEGKEALEY</sequence>
<dbReference type="AlphaFoldDB" id="A0A2W7Q5Z0"/>
<evidence type="ECO:0000313" key="12">
    <source>
        <dbReference type="Proteomes" id="UP000248916"/>
    </source>
</evidence>
<comment type="cofactor">
    <cofactor evidence="1">
        <name>Mg(2+)</name>
        <dbReference type="ChEBI" id="CHEBI:18420"/>
    </cofactor>
</comment>
<dbReference type="InterPro" id="IPR045229">
    <property type="entry name" value="TPP_enz"/>
</dbReference>
<evidence type="ECO:0000256" key="7">
    <source>
        <dbReference type="RuleBase" id="RU362132"/>
    </source>
</evidence>
<keyword evidence="6 7" id="KW-0786">Thiamine pyrophosphate</keyword>
<dbReference type="OrthoDB" id="4494979at2"/>
<dbReference type="PROSITE" id="PS00187">
    <property type="entry name" value="TPP_ENZYMES"/>
    <property type="match status" value="1"/>
</dbReference>
<dbReference type="InterPro" id="IPR011766">
    <property type="entry name" value="TPP_enzyme_TPP-bd"/>
</dbReference>
<dbReference type="GO" id="GO:0003984">
    <property type="term" value="F:acetolactate synthase activity"/>
    <property type="evidence" value="ECO:0007669"/>
    <property type="project" value="TreeGrafter"/>
</dbReference>
<dbReference type="NCBIfam" id="NF004772">
    <property type="entry name" value="PRK06112.1"/>
    <property type="match status" value="1"/>
</dbReference>
<dbReference type="RefSeq" id="WP_111536919.1">
    <property type="nucleotide sequence ID" value="NZ_QKZL01000005.1"/>
</dbReference>
<dbReference type="InterPro" id="IPR029035">
    <property type="entry name" value="DHS-like_NAD/FAD-binding_dom"/>
</dbReference>
<dbReference type="GO" id="GO:0000287">
    <property type="term" value="F:magnesium ion binding"/>
    <property type="evidence" value="ECO:0007669"/>
    <property type="project" value="InterPro"/>
</dbReference>
<feature type="domain" description="Thiamine pyrophosphate enzyme central" evidence="8">
    <location>
        <begin position="206"/>
        <end position="344"/>
    </location>
</feature>
<dbReference type="InterPro" id="IPR012000">
    <property type="entry name" value="Thiamin_PyroP_enz_cen_dom"/>
</dbReference>
<dbReference type="PANTHER" id="PTHR18968:SF166">
    <property type="entry name" value="2-HYDROXYACYL-COA LYASE 2"/>
    <property type="match status" value="1"/>
</dbReference>
<comment type="cofactor">
    <cofactor evidence="2">
        <name>thiamine diphosphate</name>
        <dbReference type="ChEBI" id="CHEBI:58937"/>
    </cofactor>
</comment>
<dbReference type="PANTHER" id="PTHR18968">
    <property type="entry name" value="THIAMINE PYROPHOSPHATE ENZYMES"/>
    <property type="match status" value="1"/>
</dbReference>
<name>A0A2W7Q5Z0_9RHOB</name>
<dbReference type="CDD" id="cd00568">
    <property type="entry name" value="TPP_enzymes"/>
    <property type="match status" value="1"/>
</dbReference>
<dbReference type="GO" id="GO:0030976">
    <property type="term" value="F:thiamine pyrophosphate binding"/>
    <property type="evidence" value="ECO:0007669"/>
    <property type="project" value="InterPro"/>
</dbReference>
<comment type="similarity">
    <text evidence="3 7">Belongs to the TPP enzyme family.</text>
</comment>
<dbReference type="CDD" id="cd07035">
    <property type="entry name" value="TPP_PYR_POX_like"/>
    <property type="match status" value="1"/>
</dbReference>
<dbReference type="InterPro" id="IPR029061">
    <property type="entry name" value="THDP-binding"/>
</dbReference>
<evidence type="ECO:0000259" key="9">
    <source>
        <dbReference type="Pfam" id="PF02775"/>
    </source>
</evidence>
<gene>
    <name evidence="11" type="ORF">LX81_01781</name>
</gene>
<dbReference type="SUPFAM" id="SSF52518">
    <property type="entry name" value="Thiamin diphosphate-binding fold (THDP-binding)"/>
    <property type="match status" value="2"/>
</dbReference>
<dbReference type="SUPFAM" id="SSF52467">
    <property type="entry name" value="DHS-like NAD/FAD-binding domain"/>
    <property type="match status" value="1"/>
</dbReference>
<proteinExistence type="inferred from homology"/>
<dbReference type="InterPro" id="IPR012001">
    <property type="entry name" value="Thiamin_PyroP_enz_TPP-bd_dom"/>
</dbReference>
<dbReference type="EMBL" id="QKZL01000005">
    <property type="protein sequence ID" value="PZX17149.1"/>
    <property type="molecule type" value="Genomic_DNA"/>
</dbReference>
<dbReference type="Pfam" id="PF02775">
    <property type="entry name" value="TPP_enzyme_C"/>
    <property type="match status" value="1"/>
</dbReference>
<feature type="domain" description="Thiamine pyrophosphate enzyme N-terminal TPP-binding" evidence="10">
    <location>
        <begin position="16"/>
        <end position="129"/>
    </location>
</feature>
<keyword evidence="4" id="KW-0808">Transferase</keyword>
<reference evidence="11 12" key="1">
    <citation type="submission" date="2018-06" db="EMBL/GenBank/DDBJ databases">
        <title>Genomic Encyclopedia of Archaeal and Bacterial Type Strains, Phase II (KMG-II): from individual species to whole genera.</title>
        <authorList>
            <person name="Goeker M."/>
        </authorList>
    </citation>
    <scope>NUCLEOTIDE SEQUENCE [LARGE SCALE GENOMIC DNA]</scope>
    <source>
        <strain evidence="11 12">DSM 22009</strain>
    </source>
</reference>
<dbReference type="GO" id="GO:0009099">
    <property type="term" value="P:L-valine biosynthetic process"/>
    <property type="evidence" value="ECO:0007669"/>
    <property type="project" value="TreeGrafter"/>
</dbReference>
<evidence type="ECO:0000256" key="3">
    <source>
        <dbReference type="ARBA" id="ARBA00007812"/>
    </source>
</evidence>
<evidence type="ECO:0000256" key="4">
    <source>
        <dbReference type="ARBA" id="ARBA00022679"/>
    </source>
</evidence>
<evidence type="ECO:0000256" key="2">
    <source>
        <dbReference type="ARBA" id="ARBA00001964"/>
    </source>
</evidence>
<evidence type="ECO:0000256" key="5">
    <source>
        <dbReference type="ARBA" id="ARBA00022723"/>
    </source>
</evidence>
<dbReference type="Gene3D" id="3.40.50.970">
    <property type="match status" value="2"/>
</dbReference>
<keyword evidence="12" id="KW-1185">Reference proteome</keyword>
<dbReference type="GO" id="GO:0005948">
    <property type="term" value="C:acetolactate synthase complex"/>
    <property type="evidence" value="ECO:0007669"/>
    <property type="project" value="TreeGrafter"/>
</dbReference>
<feature type="domain" description="Thiamine pyrophosphate enzyme TPP-binding" evidence="9">
    <location>
        <begin position="413"/>
        <end position="559"/>
    </location>
</feature>
<dbReference type="Gene3D" id="3.40.50.1220">
    <property type="entry name" value="TPP-binding domain"/>
    <property type="match status" value="1"/>
</dbReference>
<dbReference type="GO" id="GO:0050660">
    <property type="term" value="F:flavin adenine dinucleotide binding"/>
    <property type="evidence" value="ECO:0007669"/>
    <property type="project" value="TreeGrafter"/>
</dbReference>
<keyword evidence="5" id="KW-0479">Metal-binding</keyword>
<dbReference type="Pfam" id="PF02776">
    <property type="entry name" value="TPP_enzyme_N"/>
    <property type="match status" value="1"/>
</dbReference>
<evidence type="ECO:0000259" key="8">
    <source>
        <dbReference type="Pfam" id="PF00205"/>
    </source>
</evidence>
<evidence type="ECO:0000259" key="10">
    <source>
        <dbReference type="Pfam" id="PF02776"/>
    </source>
</evidence>
<organism evidence="11 12">
    <name type="scientific">Palleronia aestuarii</name>
    <dbReference type="NCBI Taxonomy" id="568105"/>
    <lineage>
        <taxon>Bacteria</taxon>
        <taxon>Pseudomonadati</taxon>
        <taxon>Pseudomonadota</taxon>
        <taxon>Alphaproteobacteria</taxon>
        <taxon>Rhodobacterales</taxon>
        <taxon>Roseobacteraceae</taxon>
        <taxon>Palleronia</taxon>
    </lineage>
</organism>
<comment type="caution">
    <text evidence="11">The sequence shown here is derived from an EMBL/GenBank/DDBJ whole genome shotgun (WGS) entry which is preliminary data.</text>
</comment>
<evidence type="ECO:0000256" key="1">
    <source>
        <dbReference type="ARBA" id="ARBA00001946"/>
    </source>
</evidence>
<evidence type="ECO:0000313" key="11">
    <source>
        <dbReference type="EMBL" id="PZX17149.1"/>
    </source>
</evidence>
<protein>
    <submittedName>
        <fullName evidence="11">Acetolactate synthase-1/2/3 large subunit</fullName>
    </submittedName>
</protein>